<evidence type="ECO:0000256" key="2">
    <source>
        <dbReference type="ARBA" id="ARBA00022692"/>
    </source>
</evidence>
<comment type="subcellular location">
    <subcellularLocation>
        <location evidence="1">Membrane</location>
        <topology evidence="1">Multi-pass membrane protein</topology>
    </subcellularLocation>
</comment>
<dbReference type="SMART" id="SM00283">
    <property type="entry name" value="MA"/>
    <property type="match status" value="1"/>
</dbReference>
<dbReference type="EMBL" id="UGHR01000001">
    <property type="protein sequence ID" value="STQ91551.1"/>
    <property type="molecule type" value="Genomic_DNA"/>
</dbReference>
<evidence type="ECO:0000259" key="9">
    <source>
        <dbReference type="PROSITE" id="PS50111"/>
    </source>
</evidence>
<dbReference type="Proteomes" id="UP000295794">
    <property type="component" value="Unassembled WGS sequence"/>
</dbReference>
<evidence type="ECO:0000256" key="3">
    <source>
        <dbReference type="ARBA" id="ARBA00022989"/>
    </source>
</evidence>
<organism evidence="11 13">
    <name type="scientific">Iodobacter fluviatilis</name>
    <dbReference type="NCBI Taxonomy" id="537"/>
    <lineage>
        <taxon>Bacteria</taxon>
        <taxon>Pseudomonadati</taxon>
        <taxon>Pseudomonadota</taxon>
        <taxon>Betaproteobacteria</taxon>
        <taxon>Neisseriales</taxon>
        <taxon>Chitinibacteraceae</taxon>
        <taxon>Iodobacter</taxon>
    </lineage>
</organism>
<dbReference type="PROSITE" id="PS50111">
    <property type="entry name" value="CHEMOTAXIS_TRANSDUC_2"/>
    <property type="match status" value="1"/>
</dbReference>
<evidence type="ECO:0000313" key="13">
    <source>
        <dbReference type="Proteomes" id="UP000255108"/>
    </source>
</evidence>
<dbReference type="InterPro" id="IPR004089">
    <property type="entry name" value="MCPsignal_dom"/>
</dbReference>
<dbReference type="GO" id="GO:0006935">
    <property type="term" value="P:chemotaxis"/>
    <property type="evidence" value="ECO:0007669"/>
    <property type="project" value="UniProtKB-ARBA"/>
</dbReference>
<dbReference type="Gene3D" id="1.10.287.950">
    <property type="entry name" value="Methyl-accepting chemotaxis protein"/>
    <property type="match status" value="1"/>
</dbReference>
<dbReference type="SUPFAM" id="SSF58104">
    <property type="entry name" value="Methyl-accepting chemotaxis protein (MCP) signaling domain"/>
    <property type="match status" value="1"/>
</dbReference>
<evidence type="ECO:0000256" key="7">
    <source>
        <dbReference type="PROSITE-ProRule" id="PRU00284"/>
    </source>
</evidence>
<sequence length="536" mass="56030">MNVTQRLLTLVGTALLGVIAVTGVGLYQIDKVYNSANYATVNSVPSLVVLDAAFDHFVQLDKMLSEHVLTIDAAAKADLAQKMPPVLSAIEAEFKRYEPLLSNDSDRQMLADDRAALASYNSIRQQTLTASAGNQADEARSLLNNSVRSFEKVRALIEAHRGFNVALANQGDKDAQSAFGLAKQLFLVCGVLAAILSIILGIITARGIVVPLRRTIGIANRIASGDLTNDTRSQGCDETSQMMHALGDMQTALRQAISAMRTHADSLAISAAGMVEHSEQVSLSAGLQSDAASNMAATVEEMTVSIGQISNNAGDAQKASLQAEARSNEGAVVIRNVADEIHSIAAEITETATKIAALGDESQRISSIVAVIREVAEQTNLLALNAAIEAARAGEQGRGFAVVADEVRKLAERTSGATREIADMIRLIQDRADSSVAGMNRTVEKVSSGVTLASLAAEAIGSIADSAKVAEAAISAISSALQEQSTASGQIAGSVERIAQMTEESSVAAKGSSSSAAALSALAQQMRGAVLRFNLE</sequence>
<comment type="similarity">
    <text evidence="6">Belongs to the methyl-accepting chemotaxis (MCP) protein family.</text>
</comment>
<evidence type="ECO:0000256" key="8">
    <source>
        <dbReference type="SAM" id="Phobius"/>
    </source>
</evidence>
<feature type="domain" description="HAMP" evidence="10">
    <location>
        <begin position="206"/>
        <end position="258"/>
    </location>
</feature>
<evidence type="ECO:0000313" key="14">
    <source>
        <dbReference type="Proteomes" id="UP000295794"/>
    </source>
</evidence>
<dbReference type="Gene3D" id="6.10.340.10">
    <property type="match status" value="1"/>
</dbReference>
<dbReference type="Pfam" id="PF12729">
    <property type="entry name" value="4HB_MCP_1"/>
    <property type="match status" value="1"/>
</dbReference>
<reference evidence="12 14" key="2">
    <citation type="submission" date="2019-03" db="EMBL/GenBank/DDBJ databases">
        <title>Genomic Encyclopedia of Type Strains, Phase IV (KMG-IV): sequencing the most valuable type-strain genomes for metagenomic binning, comparative biology and taxonomic classification.</title>
        <authorList>
            <person name="Goeker M."/>
        </authorList>
    </citation>
    <scope>NUCLEOTIDE SEQUENCE [LARGE SCALE GENOMIC DNA]</scope>
    <source>
        <strain evidence="12 14">DSM 3764</strain>
    </source>
</reference>
<dbReference type="InterPro" id="IPR003660">
    <property type="entry name" value="HAMP_dom"/>
</dbReference>
<evidence type="ECO:0000256" key="5">
    <source>
        <dbReference type="ARBA" id="ARBA00023224"/>
    </source>
</evidence>
<proteinExistence type="inferred from homology"/>
<reference evidence="11 13" key="1">
    <citation type="submission" date="2018-06" db="EMBL/GenBank/DDBJ databases">
        <authorList>
            <consortium name="Pathogen Informatics"/>
            <person name="Doyle S."/>
        </authorList>
    </citation>
    <scope>NUCLEOTIDE SEQUENCE [LARGE SCALE GENOMIC DNA]</scope>
    <source>
        <strain evidence="11 13">NCTC11159</strain>
    </source>
</reference>
<dbReference type="InterPro" id="IPR024478">
    <property type="entry name" value="HlyB_4HB_MCP"/>
</dbReference>
<accession>A0A377QCE6</accession>
<dbReference type="PROSITE" id="PS50885">
    <property type="entry name" value="HAMP"/>
    <property type="match status" value="1"/>
</dbReference>
<protein>
    <submittedName>
        <fullName evidence="11">H3</fullName>
    </submittedName>
    <submittedName>
        <fullName evidence="12">Methyl-accepting chemotaxis sensory transducer</fullName>
    </submittedName>
</protein>
<keyword evidence="5 7" id="KW-0807">Transducer</keyword>
<dbReference type="PANTHER" id="PTHR32089:SF119">
    <property type="entry name" value="METHYL-ACCEPTING CHEMOTAXIS PROTEIN CTPL"/>
    <property type="match status" value="1"/>
</dbReference>
<dbReference type="Proteomes" id="UP000255108">
    <property type="component" value="Unassembled WGS sequence"/>
</dbReference>
<evidence type="ECO:0000256" key="4">
    <source>
        <dbReference type="ARBA" id="ARBA00023136"/>
    </source>
</evidence>
<dbReference type="Pfam" id="PF00672">
    <property type="entry name" value="HAMP"/>
    <property type="match status" value="1"/>
</dbReference>
<feature type="transmembrane region" description="Helical" evidence="8">
    <location>
        <begin position="7"/>
        <end position="29"/>
    </location>
</feature>
<dbReference type="Pfam" id="PF00015">
    <property type="entry name" value="MCPsignal"/>
    <property type="match status" value="1"/>
</dbReference>
<feature type="domain" description="Methyl-accepting transducer" evidence="9">
    <location>
        <begin position="263"/>
        <end position="499"/>
    </location>
</feature>
<dbReference type="GO" id="GO:0007165">
    <property type="term" value="P:signal transduction"/>
    <property type="evidence" value="ECO:0007669"/>
    <property type="project" value="UniProtKB-KW"/>
</dbReference>
<evidence type="ECO:0000313" key="11">
    <source>
        <dbReference type="EMBL" id="STQ91551.1"/>
    </source>
</evidence>
<keyword evidence="4 8" id="KW-0472">Membrane</keyword>
<evidence type="ECO:0000259" key="10">
    <source>
        <dbReference type="PROSITE" id="PS50885"/>
    </source>
</evidence>
<keyword evidence="3 8" id="KW-1133">Transmembrane helix</keyword>
<dbReference type="SMART" id="SM00304">
    <property type="entry name" value="HAMP"/>
    <property type="match status" value="1"/>
</dbReference>
<dbReference type="AlphaFoldDB" id="A0A377QCE6"/>
<dbReference type="GO" id="GO:0016020">
    <property type="term" value="C:membrane"/>
    <property type="evidence" value="ECO:0007669"/>
    <property type="project" value="UniProtKB-SubCell"/>
</dbReference>
<evidence type="ECO:0000256" key="1">
    <source>
        <dbReference type="ARBA" id="ARBA00004141"/>
    </source>
</evidence>
<name>A0A377QCE6_9NEIS</name>
<dbReference type="EMBL" id="SMBT01000018">
    <property type="protein sequence ID" value="TCU81916.1"/>
    <property type="molecule type" value="Genomic_DNA"/>
</dbReference>
<feature type="transmembrane region" description="Helical" evidence="8">
    <location>
        <begin position="185"/>
        <end position="205"/>
    </location>
</feature>
<dbReference type="FunFam" id="1.10.287.950:FF:000001">
    <property type="entry name" value="Methyl-accepting chemotaxis sensory transducer"/>
    <property type="match status" value="1"/>
</dbReference>
<dbReference type="PANTHER" id="PTHR32089">
    <property type="entry name" value="METHYL-ACCEPTING CHEMOTAXIS PROTEIN MCPB"/>
    <property type="match status" value="1"/>
</dbReference>
<evidence type="ECO:0000256" key="6">
    <source>
        <dbReference type="ARBA" id="ARBA00029447"/>
    </source>
</evidence>
<gene>
    <name evidence="11" type="primary">mcpB_6</name>
    <name evidence="12" type="ORF">EV682_11837</name>
    <name evidence="11" type="ORF">NCTC11159_02625</name>
</gene>
<dbReference type="CDD" id="cd11386">
    <property type="entry name" value="MCP_signal"/>
    <property type="match status" value="1"/>
</dbReference>
<keyword evidence="2 8" id="KW-0812">Transmembrane</keyword>
<keyword evidence="14" id="KW-1185">Reference proteome</keyword>
<evidence type="ECO:0000313" key="12">
    <source>
        <dbReference type="EMBL" id="TCU81916.1"/>
    </source>
</evidence>